<dbReference type="GO" id="GO:0005783">
    <property type="term" value="C:endoplasmic reticulum"/>
    <property type="evidence" value="ECO:0007669"/>
    <property type="project" value="TreeGrafter"/>
</dbReference>
<dbReference type="InterPro" id="IPR008496">
    <property type="entry name" value="TMEM222/RTE1"/>
</dbReference>
<dbReference type="GO" id="GO:0010104">
    <property type="term" value="P:regulation of ethylene-activated signaling pathway"/>
    <property type="evidence" value="ECO:0007669"/>
    <property type="project" value="TreeGrafter"/>
</dbReference>
<dbReference type="Gramene" id="OMO56953">
    <property type="protein sequence ID" value="OMO56953"/>
    <property type="gene ID" value="CCACVL1_26098"/>
</dbReference>
<dbReference type="GO" id="GO:0005794">
    <property type="term" value="C:Golgi apparatus"/>
    <property type="evidence" value="ECO:0007669"/>
    <property type="project" value="TreeGrafter"/>
</dbReference>
<evidence type="ECO:0000313" key="2">
    <source>
        <dbReference type="EMBL" id="OMO56953.1"/>
    </source>
</evidence>
<dbReference type="OMA" id="FMGITFG"/>
<reference evidence="2 3" key="1">
    <citation type="submission" date="2013-09" db="EMBL/GenBank/DDBJ databases">
        <title>Corchorus capsularis genome sequencing.</title>
        <authorList>
            <person name="Alam M."/>
            <person name="Haque M.S."/>
            <person name="Islam M.S."/>
            <person name="Emdad E.M."/>
            <person name="Islam M.M."/>
            <person name="Ahmed B."/>
            <person name="Halim A."/>
            <person name="Hossen Q.M.M."/>
            <person name="Hossain M.Z."/>
            <person name="Ahmed R."/>
            <person name="Khan M.M."/>
            <person name="Islam R."/>
            <person name="Rashid M.M."/>
            <person name="Khan S.A."/>
            <person name="Rahman M.S."/>
            <person name="Alam M."/>
        </authorList>
    </citation>
    <scope>NUCLEOTIDE SEQUENCE [LARGE SCALE GENOMIC DNA]</scope>
    <source>
        <strain evidence="3">cv. CVL-1</strain>
        <tissue evidence="2">Whole seedling</tissue>
    </source>
</reference>
<dbReference type="EMBL" id="AWWV01014437">
    <property type="protein sequence ID" value="OMO56953.1"/>
    <property type="molecule type" value="Genomic_DNA"/>
</dbReference>
<dbReference type="AlphaFoldDB" id="A0A1R3GFU0"/>
<dbReference type="GO" id="GO:0009723">
    <property type="term" value="P:response to ethylene"/>
    <property type="evidence" value="ECO:0007669"/>
    <property type="project" value="TreeGrafter"/>
</dbReference>
<name>A0A1R3GFU0_COCAP</name>
<keyword evidence="1" id="KW-1133">Transmembrane helix</keyword>
<comment type="caution">
    <text evidence="2">The sequence shown here is derived from an EMBL/GenBank/DDBJ whole genome shotgun (WGS) entry which is preliminary data.</text>
</comment>
<gene>
    <name evidence="2" type="ORF">CCACVL1_26098</name>
</gene>
<proteinExistence type="predicted"/>
<evidence type="ECO:0000313" key="3">
    <source>
        <dbReference type="Proteomes" id="UP000188268"/>
    </source>
</evidence>
<evidence type="ECO:0000256" key="1">
    <source>
        <dbReference type="SAM" id="Phobius"/>
    </source>
</evidence>
<dbReference type="Pfam" id="PF05608">
    <property type="entry name" value="RTE1"/>
    <property type="match status" value="1"/>
</dbReference>
<sequence>MAERVDSDDQLRMEGGPNFVCVDNFAFGAVARYLQINKDKECCISTHPFTFEGDQQEYQHDDFTRETLTLTWDDALRKSTQEFQHRSYSLFTCNCHSFVANNLNRLGFRSGGWNVVNLAILIFLKGRWVSKTAIVRSYLPFVIVTGIGLAFGGTTYLSFLALFSFLLIGVPMSCSSCS</sequence>
<feature type="transmembrane region" description="Helical" evidence="1">
    <location>
        <begin position="138"/>
        <end position="168"/>
    </location>
</feature>
<dbReference type="PANTHER" id="PTHR20921:SF0">
    <property type="entry name" value="TRANSMEMBRANE PROTEIN 222"/>
    <property type="match status" value="1"/>
</dbReference>
<dbReference type="PANTHER" id="PTHR20921">
    <property type="entry name" value="TRANSMEMBRANE PROTEIN 222"/>
    <property type="match status" value="1"/>
</dbReference>
<organism evidence="2 3">
    <name type="scientific">Corchorus capsularis</name>
    <name type="common">Jute</name>
    <dbReference type="NCBI Taxonomy" id="210143"/>
    <lineage>
        <taxon>Eukaryota</taxon>
        <taxon>Viridiplantae</taxon>
        <taxon>Streptophyta</taxon>
        <taxon>Embryophyta</taxon>
        <taxon>Tracheophyta</taxon>
        <taxon>Spermatophyta</taxon>
        <taxon>Magnoliopsida</taxon>
        <taxon>eudicotyledons</taxon>
        <taxon>Gunneridae</taxon>
        <taxon>Pentapetalae</taxon>
        <taxon>rosids</taxon>
        <taxon>malvids</taxon>
        <taxon>Malvales</taxon>
        <taxon>Malvaceae</taxon>
        <taxon>Grewioideae</taxon>
        <taxon>Apeibeae</taxon>
        <taxon>Corchorus</taxon>
    </lineage>
</organism>
<keyword evidence="1" id="KW-0472">Membrane</keyword>
<dbReference type="Proteomes" id="UP000188268">
    <property type="component" value="Unassembled WGS sequence"/>
</dbReference>
<keyword evidence="3" id="KW-1185">Reference proteome</keyword>
<keyword evidence="1" id="KW-0812">Transmembrane</keyword>
<evidence type="ECO:0008006" key="4">
    <source>
        <dbReference type="Google" id="ProtNLM"/>
    </source>
</evidence>
<accession>A0A1R3GFU0</accession>
<dbReference type="STRING" id="210143.A0A1R3GFU0"/>
<protein>
    <recommendedName>
        <fullName evidence="4">Protein RTE1-HOMOLOG</fullName>
    </recommendedName>
</protein>
<dbReference type="OrthoDB" id="267284at2759"/>